<protein>
    <recommendedName>
        <fullName evidence="7">AP2/ERF domain-containing protein</fullName>
    </recommendedName>
</protein>
<dbReference type="GO" id="GO:0005634">
    <property type="term" value="C:nucleus"/>
    <property type="evidence" value="ECO:0007669"/>
    <property type="project" value="UniProtKB-SubCell"/>
</dbReference>
<dbReference type="GO" id="GO:0009873">
    <property type="term" value="P:ethylene-activated signaling pathway"/>
    <property type="evidence" value="ECO:0007669"/>
    <property type="project" value="InterPro"/>
</dbReference>
<name>A0A2S3GTV8_9POAL</name>
<dbReference type="InterPro" id="IPR044808">
    <property type="entry name" value="ERF_plant"/>
</dbReference>
<dbReference type="PROSITE" id="PS51032">
    <property type="entry name" value="AP2_ERF"/>
    <property type="match status" value="1"/>
</dbReference>
<dbReference type="EMBL" id="CM008046">
    <property type="protein sequence ID" value="PAN08385.1"/>
    <property type="molecule type" value="Genomic_DNA"/>
</dbReference>
<dbReference type="InterPro" id="IPR016177">
    <property type="entry name" value="DNA-bd_dom_sf"/>
</dbReference>
<evidence type="ECO:0000256" key="2">
    <source>
        <dbReference type="ARBA" id="ARBA00023015"/>
    </source>
</evidence>
<dbReference type="PANTHER" id="PTHR31190">
    <property type="entry name" value="DNA-BINDING DOMAIN"/>
    <property type="match status" value="1"/>
</dbReference>
<evidence type="ECO:0000256" key="1">
    <source>
        <dbReference type="ARBA" id="ARBA00004123"/>
    </source>
</evidence>
<sequence length="256" mass="26655">MAPRLERGGFQLPNAEQENSLLLRALISVVSGDNAVPALEPEEAPPAVAAAAPAPAPAPSPAVACAGCGADGCAAGCELLAAAGTGSSSDSEDGGECSASRAVTGGVGKRRRRMRVSKYRGVRRRPWGKWAAEIRDPHRAVRKWLGTFDTAEDAARAYDVAAVEFRGQRAKLNFPAAQAAAVAPAPASSWAPTSTYHHLTPQPLPESLHENCGSNAASPAPAGQQGTRSAAKEQDIWDGLNEIMMMDDGSFWSSMP</sequence>
<reference evidence="8" key="1">
    <citation type="submission" date="2018-04" db="EMBL/GenBank/DDBJ databases">
        <title>WGS assembly of Panicum hallii.</title>
        <authorList>
            <person name="Lovell J."/>
            <person name="Jenkins J."/>
            <person name="Lowry D."/>
            <person name="Mamidi S."/>
            <person name="Sreedasyam A."/>
            <person name="Weng X."/>
            <person name="Barry K."/>
            <person name="Bonette J."/>
            <person name="Campitelli B."/>
            <person name="Daum C."/>
            <person name="Gordon S."/>
            <person name="Gould B."/>
            <person name="Lipzen A."/>
            <person name="Macqueen A."/>
            <person name="Palacio-Mejia J."/>
            <person name="Plott C."/>
            <person name="Shakirov E."/>
            <person name="Shu S."/>
            <person name="Yoshinaga Y."/>
            <person name="Zane M."/>
            <person name="Rokhsar D."/>
            <person name="Grimwood J."/>
            <person name="Schmutz J."/>
            <person name="Juenger T."/>
        </authorList>
    </citation>
    <scope>NUCLEOTIDE SEQUENCE [LARGE SCALE GENOMIC DNA]</scope>
    <source>
        <strain evidence="8">FIL2</strain>
    </source>
</reference>
<evidence type="ECO:0000256" key="6">
    <source>
        <dbReference type="SAM" id="MobiDB-lite"/>
    </source>
</evidence>
<dbReference type="SMART" id="SM00380">
    <property type="entry name" value="AP2"/>
    <property type="match status" value="1"/>
</dbReference>
<organism evidence="8">
    <name type="scientific">Panicum hallii</name>
    <dbReference type="NCBI Taxonomy" id="206008"/>
    <lineage>
        <taxon>Eukaryota</taxon>
        <taxon>Viridiplantae</taxon>
        <taxon>Streptophyta</taxon>
        <taxon>Embryophyta</taxon>
        <taxon>Tracheophyta</taxon>
        <taxon>Spermatophyta</taxon>
        <taxon>Magnoliopsida</taxon>
        <taxon>Liliopsida</taxon>
        <taxon>Poales</taxon>
        <taxon>Poaceae</taxon>
        <taxon>PACMAD clade</taxon>
        <taxon>Panicoideae</taxon>
        <taxon>Panicodae</taxon>
        <taxon>Paniceae</taxon>
        <taxon>Panicinae</taxon>
        <taxon>Panicum</taxon>
        <taxon>Panicum sect. Panicum</taxon>
    </lineage>
</organism>
<feature type="domain" description="AP2/ERF" evidence="7">
    <location>
        <begin position="118"/>
        <end position="175"/>
    </location>
</feature>
<proteinExistence type="predicted"/>
<evidence type="ECO:0000259" key="7">
    <source>
        <dbReference type="PROSITE" id="PS51032"/>
    </source>
</evidence>
<gene>
    <name evidence="8" type="ORF">PAHAL_1G409500</name>
</gene>
<dbReference type="PANTHER" id="PTHR31190:SF181">
    <property type="entry name" value="OS02G0764700 PROTEIN"/>
    <property type="match status" value="1"/>
</dbReference>
<feature type="region of interest" description="Disordered" evidence="6">
    <location>
        <begin position="84"/>
        <end position="110"/>
    </location>
</feature>
<keyword evidence="3" id="KW-0238">DNA-binding</keyword>
<dbReference type="AlphaFoldDB" id="A0A2S3GTV8"/>
<dbReference type="FunFam" id="3.30.730.10:FF:000001">
    <property type="entry name" value="Ethylene-responsive transcription factor 2"/>
    <property type="match status" value="1"/>
</dbReference>
<evidence type="ECO:0000256" key="3">
    <source>
        <dbReference type="ARBA" id="ARBA00023125"/>
    </source>
</evidence>
<dbReference type="Gene3D" id="3.30.730.10">
    <property type="entry name" value="AP2/ERF domain"/>
    <property type="match status" value="1"/>
</dbReference>
<evidence type="ECO:0000313" key="8">
    <source>
        <dbReference type="EMBL" id="PAN08385.1"/>
    </source>
</evidence>
<evidence type="ECO:0000256" key="4">
    <source>
        <dbReference type="ARBA" id="ARBA00023163"/>
    </source>
</evidence>
<comment type="subcellular location">
    <subcellularLocation>
        <location evidence="1">Nucleus</location>
    </subcellularLocation>
</comment>
<keyword evidence="4" id="KW-0804">Transcription</keyword>
<keyword evidence="5" id="KW-0539">Nucleus</keyword>
<dbReference type="Proteomes" id="UP000243499">
    <property type="component" value="Chromosome 1"/>
</dbReference>
<dbReference type="Gramene" id="PAN08385">
    <property type="protein sequence ID" value="PAN08385"/>
    <property type="gene ID" value="PAHAL_1G409500"/>
</dbReference>
<dbReference type="Pfam" id="PF00847">
    <property type="entry name" value="AP2"/>
    <property type="match status" value="1"/>
</dbReference>
<dbReference type="InterPro" id="IPR036955">
    <property type="entry name" value="AP2/ERF_dom_sf"/>
</dbReference>
<dbReference type="SUPFAM" id="SSF54171">
    <property type="entry name" value="DNA-binding domain"/>
    <property type="match status" value="1"/>
</dbReference>
<keyword evidence="2" id="KW-0805">Transcription regulation</keyword>
<feature type="region of interest" description="Disordered" evidence="6">
    <location>
        <begin position="188"/>
        <end position="232"/>
    </location>
</feature>
<evidence type="ECO:0000256" key="5">
    <source>
        <dbReference type="ARBA" id="ARBA00023242"/>
    </source>
</evidence>
<dbReference type="GO" id="GO:0003700">
    <property type="term" value="F:DNA-binding transcription factor activity"/>
    <property type="evidence" value="ECO:0007669"/>
    <property type="project" value="InterPro"/>
</dbReference>
<dbReference type="InterPro" id="IPR001471">
    <property type="entry name" value="AP2/ERF_dom"/>
</dbReference>
<dbReference type="GO" id="GO:0003677">
    <property type="term" value="F:DNA binding"/>
    <property type="evidence" value="ECO:0007669"/>
    <property type="project" value="UniProtKB-KW"/>
</dbReference>
<accession>A0A2S3GTV8</accession>
<dbReference type="CDD" id="cd00018">
    <property type="entry name" value="AP2"/>
    <property type="match status" value="1"/>
</dbReference>
<dbReference type="PRINTS" id="PR00367">
    <property type="entry name" value="ETHRSPELEMNT"/>
</dbReference>